<keyword evidence="2" id="KW-1185">Reference proteome</keyword>
<proteinExistence type="predicted"/>
<protein>
    <submittedName>
        <fullName evidence="1">Uncharacterized protein</fullName>
    </submittedName>
</protein>
<reference evidence="2" key="1">
    <citation type="submission" date="2024-04" db="EMBL/GenBank/DDBJ databases">
        <title>Salinicola lusitanus LLJ914,a marine bacterium isolated from the Okinawa Trough.</title>
        <authorList>
            <person name="Li J."/>
        </authorList>
    </citation>
    <scope>NUCLEOTIDE SEQUENCE [LARGE SCALE GENOMIC DNA]</scope>
</reference>
<comment type="caution">
    <text evidence="1">The sequence shown here is derived from an EMBL/GenBank/DDBJ whole genome shotgun (WGS) entry which is preliminary data.</text>
</comment>
<dbReference type="AlphaFoldDB" id="A0AAW0P9T5"/>
<sequence length="105" mass="12534">MDGIDTLQSSSLETKAERIARYKEERRKELAKLYGNTEDFTSRYVRRDKKAAEHQKLKESQVAMTTLQNKLTAGERIKLQSSWQEMMTRRVIMWRRKQKLCLPQQ</sequence>
<evidence type="ECO:0000313" key="2">
    <source>
        <dbReference type="Proteomes" id="UP001460270"/>
    </source>
</evidence>
<name>A0AAW0P9T5_9GOBI</name>
<evidence type="ECO:0000313" key="1">
    <source>
        <dbReference type="EMBL" id="KAK7919600.1"/>
    </source>
</evidence>
<organism evidence="1 2">
    <name type="scientific">Mugilogobius chulae</name>
    <name type="common">yellowstripe goby</name>
    <dbReference type="NCBI Taxonomy" id="88201"/>
    <lineage>
        <taxon>Eukaryota</taxon>
        <taxon>Metazoa</taxon>
        <taxon>Chordata</taxon>
        <taxon>Craniata</taxon>
        <taxon>Vertebrata</taxon>
        <taxon>Euteleostomi</taxon>
        <taxon>Actinopterygii</taxon>
        <taxon>Neopterygii</taxon>
        <taxon>Teleostei</taxon>
        <taxon>Neoteleostei</taxon>
        <taxon>Acanthomorphata</taxon>
        <taxon>Gobiaria</taxon>
        <taxon>Gobiiformes</taxon>
        <taxon>Gobioidei</taxon>
        <taxon>Gobiidae</taxon>
        <taxon>Gobionellinae</taxon>
        <taxon>Mugilogobius</taxon>
    </lineage>
</organism>
<dbReference type="Proteomes" id="UP001460270">
    <property type="component" value="Unassembled WGS sequence"/>
</dbReference>
<gene>
    <name evidence="1" type="ORF">WMY93_010884</name>
</gene>
<accession>A0AAW0P9T5</accession>
<dbReference type="EMBL" id="JBBPFD010000007">
    <property type="protein sequence ID" value="KAK7919600.1"/>
    <property type="molecule type" value="Genomic_DNA"/>
</dbReference>